<dbReference type="Proteomes" id="UP001146120">
    <property type="component" value="Unassembled WGS sequence"/>
</dbReference>
<dbReference type="SUPFAM" id="SSF50729">
    <property type="entry name" value="PH domain-like"/>
    <property type="match status" value="6"/>
</dbReference>
<dbReference type="InterPro" id="IPR001849">
    <property type="entry name" value="PH_domain"/>
</dbReference>
<dbReference type="Gene3D" id="2.30.29.30">
    <property type="entry name" value="Pleckstrin-homology domain (PH domain)/Phosphotyrosine-binding domain (PTB)"/>
    <property type="match status" value="5"/>
</dbReference>
<feature type="domain" description="PH" evidence="2">
    <location>
        <begin position="20"/>
        <end position="116"/>
    </location>
</feature>
<reference evidence="3" key="1">
    <citation type="submission" date="2022-11" db="EMBL/GenBank/DDBJ databases">
        <authorList>
            <person name="Morgan W.R."/>
            <person name="Tartar A."/>
        </authorList>
    </citation>
    <scope>NUCLEOTIDE SEQUENCE</scope>
    <source>
        <strain evidence="3">ARSEF 373</strain>
    </source>
</reference>
<dbReference type="SMART" id="SM00233">
    <property type="entry name" value="PH"/>
    <property type="match status" value="6"/>
</dbReference>
<feature type="domain" description="PH" evidence="2">
    <location>
        <begin position="587"/>
        <end position="677"/>
    </location>
</feature>
<feature type="region of interest" description="Disordered" evidence="1">
    <location>
        <begin position="904"/>
        <end position="924"/>
    </location>
</feature>
<protein>
    <recommendedName>
        <fullName evidence="2">PH domain-containing protein</fullName>
    </recommendedName>
</protein>
<feature type="domain" description="PH" evidence="2">
    <location>
        <begin position="710"/>
        <end position="800"/>
    </location>
</feature>
<dbReference type="AlphaFoldDB" id="A0AAV2YSG8"/>
<reference evidence="3" key="2">
    <citation type="journal article" date="2023" name="Microbiol Resour">
        <title>Decontamination and Annotation of the Draft Genome Sequence of the Oomycete Lagenidium giganteum ARSEF 373.</title>
        <authorList>
            <person name="Morgan W.R."/>
            <person name="Tartar A."/>
        </authorList>
    </citation>
    <scope>NUCLEOTIDE SEQUENCE</scope>
    <source>
        <strain evidence="3">ARSEF 373</strain>
    </source>
</reference>
<feature type="domain" description="PH" evidence="2">
    <location>
        <begin position="392"/>
        <end position="482"/>
    </location>
</feature>
<feature type="compositionally biased region" description="Polar residues" evidence="1">
    <location>
        <begin position="904"/>
        <end position="916"/>
    </location>
</feature>
<dbReference type="InterPro" id="IPR011993">
    <property type="entry name" value="PH-like_dom_sf"/>
</dbReference>
<gene>
    <name evidence="3" type="ORF">N0F65_006382</name>
</gene>
<evidence type="ECO:0000313" key="3">
    <source>
        <dbReference type="EMBL" id="DAZ97957.1"/>
    </source>
</evidence>
<feature type="domain" description="PH" evidence="2">
    <location>
        <begin position="282"/>
        <end position="372"/>
    </location>
</feature>
<dbReference type="EMBL" id="DAKRPA010000120">
    <property type="protein sequence ID" value="DAZ97957.1"/>
    <property type="molecule type" value="Genomic_DNA"/>
</dbReference>
<evidence type="ECO:0000256" key="1">
    <source>
        <dbReference type="SAM" id="MobiDB-lite"/>
    </source>
</evidence>
<comment type="caution">
    <text evidence="3">The sequence shown here is derived from an EMBL/GenBank/DDBJ whole genome shotgun (WGS) entry which is preliminary data.</text>
</comment>
<accession>A0AAV2YSG8</accession>
<feature type="compositionally biased region" description="Acidic residues" evidence="1">
    <location>
        <begin position="498"/>
        <end position="508"/>
    </location>
</feature>
<organism evidence="3 4">
    <name type="scientific">Lagenidium giganteum</name>
    <dbReference type="NCBI Taxonomy" id="4803"/>
    <lineage>
        <taxon>Eukaryota</taxon>
        <taxon>Sar</taxon>
        <taxon>Stramenopiles</taxon>
        <taxon>Oomycota</taxon>
        <taxon>Peronosporomycetes</taxon>
        <taxon>Pythiales</taxon>
        <taxon>Pythiaceae</taxon>
    </lineage>
</organism>
<dbReference type="PROSITE" id="PS50003">
    <property type="entry name" value="PH_DOMAIN"/>
    <property type="match status" value="5"/>
</dbReference>
<feature type="region of interest" description="Disordered" evidence="1">
    <location>
        <begin position="546"/>
        <end position="566"/>
    </location>
</feature>
<sequence length="932" mass="103600">MIGVAAILSPSRPPADHGRRIDCSGWASKQGSKVKNWKTRFFVLSGNELVYYVRAGPHERGSDERGRLHVLGVERAPDSPCGLIVKGRRNNQELKMTTITREDCERWLQCLQSAISRVDAPAAAQKPPQQPSGQHVMDDDDPAGLFGRPSHTAADDPAELFGCPKSEAGCQGWLDIKREDLNMWTKRHITLRGTVLESRAGPSERLIDEFDFVDIEMGDASTHTFELELEFGEKLGVRTHTLEELKIWSNAICVVIDKPLFDFTPKQPANTPLSLANPAPKLDLKTGWLTKEGFLLKTWKRRYFVLRGSYLHYSEDPSEPAKGGGMVVRVERNHSRPHALDIHFHNGRILRVAAQSREEVDGWYQRLCEVSVGGHPDNQEEDRLELLKSLHGYNKAGWLVKKGQAIGSWKRRFFTLQRNRLTYYLSEGDDALGAGVVFDVSVGTFRPFCLNVRFQNGRMLHVAADDNQDMTEWLDALKAASEATNSFISQSSLSQEPVEFEQDFDRDDDANAPFELEDFTDVEDEREANGGAESWFAAMDNKPEFGRRSSWDSEQSESDGSESDVQSIARASLGGRVGSDESTASQSTTCSGWLHKQGATVKNWKRRYFTLHGTTLNYYKSDSGSLLRSLVIDGVSQVPGSPSYLKIFTKCGRELVISAYNEEDYEMWLTALQNALVAAADVTSVSAASSYDTQSMRSGASRRETPQRLVRSRSGWLEKEGQVFKTWKKRYFTFRNGAMIYYNDAGGVAQGHGLVKGVTKDKTKPLTLCIEMQNGRVLRVTAPSSAEMDGWLQALSTSSTTPVGSDALPDCPEIGVASIAGSDAPSGARDPGDYLENDEISNESFLRIRGDREDSLDRSLLEAKHDFKGELGFSVAEVDEPLDSDNDDDDLAFHRSLFEQDVLTSASRNKQQQQQHGAAAMPPPPCTCCTVM</sequence>
<feature type="region of interest" description="Disordered" evidence="1">
    <location>
        <begin position="488"/>
        <end position="508"/>
    </location>
</feature>
<dbReference type="PANTHER" id="PTHR14336">
    <property type="entry name" value="TANDEM PH DOMAIN CONTAINING PROTEIN"/>
    <property type="match status" value="1"/>
</dbReference>
<dbReference type="CDD" id="cd00821">
    <property type="entry name" value="PH"/>
    <property type="match status" value="3"/>
</dbReference>
<evidence type="ECO:0000313" key="4">
    <source>
        <dbReference type="Proteomes" id="UP001146120"/>
    </source>
</evidence>
<feature type="region of interest" description="Disordered" evidence="1">
    <location>
        <begin position="819"/>
        <end position="838"/>
    </location>
</feature>
<feature type="region of interest" description="Disordered" evidence="1">
    <location>
        <begin position="119"/>
        <end position="151"/>
    </location>
</feature>
<keyword evidence="4" id="KW-1185">Reference proteome</keyword>
<proteinExistence type="predicted"/>
<dbReference type="InterPro" id="IPR051707">
    <property type="entry name" value="PI-Interact_SigTrans_Reg"/>
</dbReference>
<dbReference type="Pfam" id="PF00169">
    <property type="entry name" value="PH"/>
    <property type="match status" value="5"/>
</dbReference>
<evidence type="ECO:0000259" key="2">
    <source>
        <dbReference type="PROSITE" id="PS50003"/>
    </source>
</evidence>
<name>A0AAV2YSG8_9STRA</name>